<keyword evidence="3" id="KW-1185">Reference proteome</keyword>
<feature type="compositionally biased region" description="Low complexity" evidence="1">
    <location>
        <begin position="356"/>
        <end position="379"/>
    </location>
</feature>
<evidence type="ECO:0000256" key="1">
    <source>
        <dbReference type="SAM" id="MobiDB-lite"/>
    </source>
</evidence>
<evidence type="ECO:0000313" key="3">
    <source>
        <dbReference type="Proteomes" id="UP001177023"/>
    </source>
</evidence>
<protein>
    <submittedName>
        <fullName evidence="2">Uncharacterized protein</fullName>
    </submittedName>
</protein>
<feature type="compositionally biased region" description="Low complexity" evidence="1">
    <location>
        <begin position="11"/>
        <end position="31"/>
    </location>
</feature>
<reference evidence="2" key="1">
    <citation type="submission" date="2023-06" db="EMBL/GenBank/DDBJ databases">
        <authorList>
            <person name="Delattre M."/>
        </authorList>
    </citation>
    <scope>NUCLEOTIDE SEQUENCE</scope>
    <source>
        <strain evidence="2">AF72</strain>
    </source>
</reference>
<feature type="compositionally biased region" description="Low complexity" evidence="1">
    <location>
        <begin position="387"/>
        <end position="407"/>
    </location>
</feature>
<feature type="region of interest" description="Disordered" evidence="1">
    <location>
        <begin position="238"/>
        <end position="407"/>
    </location>
</feature>
<proteinExistence type="predicted"/>
<comment type="caution">
    <text evidence="2">The sequence shown here is derived from an EMBL/GenBank/DDBJ whole genome shotgun (WGS) entry which is preliminary data.</text>
</comment>
<dbReference type="EMBL" id="CATQJA010001331">
    <property type="protein sequence ID" value="CAJ0566824.1"/>
    <property type="molecule type" value="Genomic_DNA"/>
</dbReference>
<feature type="compositionally biased region" description="Polar residues" evidence="1">
    <location>
        <begin position="345"/>
        <end position="355"/>
    </location>
</feature>
<sequence length="574" mass="63514">MTSEAASPVLSSTHTLSTTTTSSETTSEIRSTSSNALSSKIHSSPSTTRYNDFHPFLFLFLKLCLESCDSFDSSINSKQYHNQIYDFASGIFHDQYPQNHLKLEFCFYNVVSRVHHRRDKLVGNQPPKYYCFVRRFEHYLGYGIPNYRTWEQQHKFPNNRGKYVNVQFDQHKNKQHDYDGKEFLYRNTSPQSRINIAGNTYKRKLYTIGVAPDELNTAPFAVIPLNMDSDQISNALMALCHDPPTNPPTTKVPTTSAETSETEQRTTTTGPWSTSMISTVITTTSTASSSESSPGSSSSSGSTTTSFSPSSRGSTIGSSTSWASKTSSSLSSTQARSTSMSSTTDGRMTSSINPDVTTVPSTASASTPSTSEITPAESSKSPETSIAPSSTTPEEASSSTTFESGTYETTTSSVAIGQDIIMQATMTNLFIQAPGNYLDMQIAFWSAVEALTAWQELDTFIVLFTGSTQAEVDLAGEKYYRRMDTIGVSSEDQRLNTSRFAVPDAFFDVWAKFKHISDRIYIVSFAHDDDYGSYGIGEHELGLSFCFDVECRYFNNGIYIVHSQHYHGYGFDVI</sequence>
<organism evidence="2 3">
    <name type="scientific">Mesorhabditis spiculigera</name>
    <dbReference type="NCBI Taxonomy" id="96644"/>
    <lineage>
        <taxon>Eukaryota</taxon>
        <taxon>Metazoa</taxon>
        <taxon>Ecdysozoa</taxon>
        <taxon>Nematoda</taxon>
        <taxon>Chromadorea</taxon>
        <taxon>Rhabditida</taxon>
        <taxon>Rhabditina</taxon>
        <taxon>Rhabditomorpha</taxon>
        <taxon>Rhabditoidea</taxon>
        <taxon>Rhabditidae</taxon>
        <taxon>Mesorhabditinae</taxon>
        <taxon>Mesorhabditis</taxon>
    </lineage>
</organism>
<gene>
    <name evidence="2" type="ORF">MSPICULIGERA_LOCUS5409</name>
</gene>
<accession>A0AA36CD57</accession>
<feature type="region of interest" description="Disordered" evidence="1">
    <location>
        <begin position="1"/>
        <end position="31"/>
    </location>
</feature>
<evidence type="ECO:0000313" key="2">
    <source>
        <dbReference type="EMBL" id="CAJ0566824.1"/>
    </source>
</evidence>
<dbReference type="Proteomes" id="UP001177023">
    <property type="component" value="Unassembled WGS sequence"/>
</dbReference>
<name>A0AA36CD57_9BILA</name>
<feature type="non-terminal residue" evidence="2">
    <location>
        <position position="1"/>
    </location>
</feature>
<feature type="compositionally biased region" description="Low complexity" evidence="1">
    <location>
        <begin position="248"/>
        <end position="344"/>
    </location>
</feature>
<dbReference type="AlphaFoldDB" id="A0AA36CD57"/>